<sequence>MPQGNFQEFLTSNPKSKAAIIDNIFNLKKYDNIEIFLKKELDLTKFNREKLIFLDTEEKNRVSINKKKINELKEILSLIDIESLKKS</sequence>
<evidence type="ECO:0000313" key="3">
    <source>
        <dbReference type="Proteomes" id="UP000019148"/>
    </source>
</evidence>
<protein>
    <submittedName>
        <fullName evidence="2">Exonuclease sbcC</fullName>
        <ecNumber evidence="2">3.1.11.-</ecNumber>
    </submittedName>
</protein>
<comment type="caution">
    <text evidence="2">The sequence shown here is derived from an EMBL/GenBank/DDBJ whole genome shotgun (WGS) entry which is preliminary data.</text>
</comment>
<dbReference type="RefSeq" id="WP_038366683.1">
    <property type="nucleotide sequence ID" value="NZ_AZIT01000001.1"/>
</dbReference>
<name>W6U1F5_9SPIR</name>
<accession>W6U1F5</accession>
<proteinExistence type="predicted"/>
<keyword evidence="2" id="KW-0269">Exonuclease</keyword>
<reference evidence="2 3" key="1">
    <citation type="submission" date="2013-12" db="EMBL/GenBank/DDBJ databases">
        <title>Comparative genomics of relapsing fever spirochetes.</title>
        <authorList>
            <person name="Schwan T.G."/>
            <person name="Raffel S.J."/>
            <person name="Porcella S.F."/>
        </authorList>
    </citation>
    <scope>NUCLEOTIDE SEQUENCE [LARGE SCALE GENOMIC DNA]</scope>
    <source>
        <strain evidence="2 3">CR2A</strain>
    </source>
</reference>
<dbReference type="Gene3D" id="3.40.50.300">
    <property type="entry name" value="P-loop containing nucleotide triphosphate hydrolases"/>
    <property type="match status" value="1"/>
</dbReference>
<dbReference type="EMBL" id="AZIT01000005">
    <property type="protein sequence ID" value="ETZ17794.1"/>
    <property type="molecule type" value="Genomic_DNA"/>
</dbReference>
<organism evidence="2 3">
    <name type="scientific">Borrelia duttonii CR2A</name>
    <dbReference type="NCBI Taxonomy" id="1432657"/>
    <lineage>
        <taxon>Bacteria</taxon>
        <taxon>Pseudomonadati</taxon>
        <taxon>Spirochaetota</taxon>
        <taxon>Spirochaetia</taxon>
        <taxon>Spirochaetales</taxon>
        <taxon>Borreliaceae</taxon>
        <taxon>Borrelia</taxon>
    </lineage>
</organism>
<dbReference type="EMBL" id="AZIT01000001">
    <property type="protein sequence ID" value="ETZ19051.1"/>
    <property type="molecule type" value="Genomic_DNA"/>
</dbReference>
<dbReference type="InterPro" id="IPR027417">
    <property type="entry name" value="P-loop_NTPase"/>
</dbReference>
<dbReference type="Proteomes" id="UP000019148">
    <property type="component" value="Unassembled WGS sequence"/>
</dbReference>
<dbReference type="PATRIC" id="fig|1432657.3.peg.1010"/>
<evidence type="ECO:0000313" key="2">
    <source>
        <dbReference type="EMBL" id="ETZ19051.1"/>
    </source>
</evidence>
<gene>
    <name evidence="2" type="ORF">BDCR2A_01024</name>
    <name evidence="1" type="ORF">BDCR2A_01324</name>
</gene>
<keyword evidence="2" id="KW-0378">Hydrolase</keyword>
<evidence type="ECO:0000313" key="1">
    <source>
        <dbReference type="EMBL" id="ETZ17794.1"/>
    </source>
</evidence>
<dbReference type="GO" id="GO:0004527">
    <property type="term" value="F:exonuclease activity"/>
    <property type="evidence" value="ECO:0007669"/>
    <property type="project" value="UniProtKB-KW"/>
</dbReference>
<keyword evidence="2" id="KW-0540">Nuclease</keyword>
<dbReference type="EC" id="3.1.11.-" evidence="2"/>
<dbReference type="AlphaFoldDB" id="W6U1F5"/>